<sequence length="116" mass="13353">MTISGIGGLFFRSRDPEARAAWYREHLGIHAGQDGMWEQDAGMTVFAPFPANSDYFDAEQPFMLNLRVTELDELVDRLERAGIAVEQRPEWDTEYGRFVRIHDPEGLPLELWELPS</sequence>
<dbReference type="InterPro" id="IPR029068">
    <property type="entry name" value="Glyas_Bleomycin-R_OHBP_Dase"/>
</dbReference>
<proteinExistence type="predicted"/>
<name>A0ABT9BK78_9MICO</name>
<dbReference type="Gene3D" id="3.10.180.10">
    <property type="entry name" value="2,3-Dihydroxybiphenyl 1,2-Dioxygenase, domain 1"/>
    <property type="match status" value="1"/>
</dbReference>
<protein>
    <submittedName>
        <fullName evidence="2">VOC family protein</fullName>
    </submittedName>
</protein>
<reference evidence="2 3" key="1">
    <citation type="submission" date="2023-07" db="EMBL/GenBank/DDBJ databases">
        <title>Protaetiibacter sp. nov WY-16 isolated from soil.</title>
        <authorList>
            <person name="Liu B."/>
            <person name="Wan Y."/>
        </authorList>
    </citation>
    <scope>NUCLEOTIDE SEQUENCE [LARGE SCALE GENOMIC DNA]</scope>
    <source>
        <strain evidence="2 3">WY-16</strain>
    </source>
</reference>
<dbReference type="CDD" id="cd06587">
    <property type="entry name" value="VOC"/>
    <property type="match status" value="1"/>
</dbReference>
<evidence type="ECO:0000259" key="1">
    <source>
        <dbReference type="PROSITE" id="PS51819"/>
    </source>
</evidence>
<evidence type="ECO:0000313" key="3">
    <source>
        <dbReference type="Proteomes" id="UP001241072"/>
    </source>
</evidence>
<dbReference type="EMBL" id="JAUQUB010000001">
    <property type="protein sequence ID" value="MDO7881428.1"/>
    <property type="molecule type" value="Genomic_DNA"/>
</dbReference>
<organism evidence="2 3">
    <name type="scientific">Antiquaquibacter soli</name>
    <dbReference type="NCBI Taxonomy" id="3064523"/>
    <lineage>
        <taxon>Bacteria</taxon>
        <taxon>Bacillati</taxon>
        <taxon>Actinomycetota</taxon>
        <taxon>Actinomycetes</taxon>
        <taxon>Micrococcales</taxon>
        <taxon>Microbacteriaceae</taxon>
        <taxon>Antiquaquibacter</taxon>
    </lineage>
</organism>
<dbReference type="Pfam" id="PF18029">
    <property type="entry name" value="Glyoxalase_6"/>
    <property type="match status" value="1"/>
</dbReference>
<comment type="caution">
    <text evidence="2">The sequence shown here is derived from an EMBL/GenBank/DDBJ whole genome shotgun (WGS) entry which is preliminary data.</text>
</comment>
<dbReference type="RefSeq" id="WP_305001838.1">
    <property type="nucleotide sequence ID" value="NZ_JAUQUB010000001.1"/>
</dbReference>
<feature type="domain" description="VOC" evidence="1">
    <location>
        <begin position="5"/>
        <end position="114"/>
    </location>
</feature>
<dbReference type="InterPro" id="IPR041581">
    <property type="entry name" value="Glyoxalase_6"/>
</dbReference>
<gene>
    <name evidence="2" type="ORF">Q5716_04220</name>
</gene>
<dbReference type="InterPro" id="IPR037523">
    <property type="entry name" value="VOC_core"/>
</dbReference>
<dbReference type="SUPFAM" id="SSF54593">
    <property type="entry name" value="Glyoxalase/Bleomycin resistance protein/Dihydroxybiphenyl dioxygenase"/>
    <property type="match status" value="1"/>
</dbReference>
<accession>A0ABT9BK78</accession>
<evidence type="ECO:0000313" key="2">
    <source>
        <dbReference type="EMBL" id="MDO7881428.1"/>
    </source>
</evidence>
<dbReference type="PROSITE" id="PS51819">
    <property type="entry name" value="VOC"/>
    <property type="match status" value="1"/>
</dbReference>
<keyword evidence="3" id="KW-1185">Reference proteome</keyword>
<dbReference type="Proteomes" id="UP001241072">
    <property type="component" value="Unassembled WGS sequence"/>
</dbReference>